<keyword evidence="5" id="KW-0539">Nucleus</keyword>
<dbReference type="RefSeq" id="XP_014243326.1">
    <property type="nucleotide sequence ID" value="XM_014387840.2"/>
</dbReference>
<dbReference type="GO" id="GO:0000776">
    <property type="term" value="C:kinetochore"/>
    <property type="evidence" value="ECO:0007669"/>
    <property type="project" value="TreeGrafter"/>
</dbReference>
<dbReference type="GeneID" id="106663189"/>
<dbReference type="Proteomes" id="UP000494040">
    <property type="component" value="Unassembled WGS sequence"/>
</dbReference>
<dbReference type="Pfam" id="PF05557">
    <property type="entry name" value="MAD"/>
    <property type="match status" value="2"/>
</dbReference>
<dbReference type="PANTHER" id="PTHR23168">
    <property type="entry name" value="MITOTIC SPINDLE ASSEMBLY CHECKPOINT PROTEIN MAD1 MITOTIC ARREST DEFICIENT-LIKE PROTEIN 1"/>
    <property type="match status" value="1"/>
</dbReference>
<name>A0A8I6RC69_CIMLE</name>
<dbReference type="GO" id="GO:0051301">
    <property type="term" value="P:cell division"/>
    <property type="evidence" value="ECO:0007669"/>
    <property type="project" value="UniProtKB-KW"/>
</dbReference>
<dbReference type="CTD" id="35954"/>
<comment type="subcellular location">
    <subcellularLocation>
        <location evidence="1">Nucleus</location>
    </subcellularLocation>
</comment>
<dbReference type="AlphaFoldDB" id="A0A8I6RC69"/>
<reference evidence="8" key="1">
    <citation type="submission" date="2022-01" db="UniProtKB">
        <authorList>
            <consortium name="EnsemblMetazoa"/>
        </authorList>
    </citation>
    <scope>IDENTIFICATION</scope>
</reference>
<dbReference type="Gene3D" id="6.10.250.90">
    <property type="match status" value="1"/>
</dbReference>
<dbReference type="GO" id="GO:0051315">
    <property type="term" value="P:attachment of mitotic spindle microtubules to kinetochore"/>
    <property type="evidence" value="ECO:0007669"/>
    <property type="project" value="TreeGrafter"/>
</dbReference>
<feature type="coiled-coil region" evidence="7">
    <location>
        <begin position="471"/>
        <end position="531"/>
    </location>
</feature>
<sequence>MSREDTFTSMLTEFRGPEMGFFNRARKSGFPTPLDNTVSYDGSKSTPKRPFDDTVLNINDSIIRKKMRKSLDDSIISSECEQDGLCDTPWEIKHLSSELSQARAEIKALETNISQLHGVRREAEVLFENEKASLKASLDRERCTVKELERRIKIMKRREEKLHGQLQTAMSKVNTDRQDYEQKAVEIQEENMNLKEEIQNLDKDKKENELKLKVAKMTSEKLENELQIVKEQLESMEKQMTEMRNCIKDFEINKAALTNAEHRIKELESEIISQSETAAVIKIQQSKLSKYGELERQLKSLTQQNNKLRESTTNSFYLESVVEELKIKLEKMDECEKKLVQSNVKLSTLEGQLNEFKRLSKDVSGAGSSADELSSYIRHLQANSLVNSSQISQLKSKVKSLEEMAQESNNKIESQKTELADLKKELDTCNLNLKRLRKQNALITWERNDLRSLIDSCQKEVTIGSLHDPRVEALEKLVSSYRNKLQQIESSPNILSLPGPSSEVKIDMAEFEKLKTENQSLKEKVDKFEYEIAHRALKGDFSNMNTKILHFKNNPLSEAVSKQESEIDVLRKENIELKERLRLMKEGESNITQNLAGIIDTDISKTLQETKEKVKSLEMQNQRLKEAFKKSMHDFREAIFSIFGYQIDGLPNKIFRVTSLYAESQEHHLLFKKSNSGEMEMLETEFSKTLSELIDLILIQHNSIPVFLASLTIDLFKRQTNCVLDSVVQH</sequence>
<dbReference type="SUPFAM" id="SSF75704">
    <property type="entry name" value="Mitotic arrest deficient-like 1, Mad1"/>
    <property type="match status" value="1"/>
</dbReference>
<evidence type="ECO:0000256" key="5">
    <source>
        <dbReference type="ARBA" id="ARBA00023242"/>
    </source>
</evidence>
<dbReference type="Gene3D" id="3.30.457.60">
    <property type="match status" value="1"/>
</dbReference>
<evidence type="ECO:0000313" key="9">
    <source>
        <dbReference type="Proteomes" id="UP000494040"/>
    </source>
</evidence>
<keyword evidence="4" id="KW-0498">Mitosis</keyword>
<evidence type="ECO:0008006" key="10">
    <source>
        <dbReference type="Google" id="ProtNLM"/>
    </source>
</evidence>
<dbReference type="GO" id="GO:0072686">
    <property type="term" value="C:mitotic spindle"/>
    <property type="evidence" value="ECO:0007669"/>
    <property type="project" value="TreeGrafter"/>
</dbReference>
<evidence type="ECO:0000256" key="4">
    <source>
        <dbReference type="ARBA" id="ARBA00022776"/>
    </source>
</evidence>
<accession>A0A8I6RC69</accession>
<dbReference type="GO" id="GO:0005635">
    <property type="term" value="C:nuclear envelope"/>
    <property type="evidence" value="ECO:0007669"/>
    <property type="project" value="TreeGrafter"/>
</dbReference>
<dbReference type="OMA" id="YKLDFMP"/>
<evidence type="ECO:0000256" key="3">
    <source>
        <dbReference type="ARBA" id="ARBA00022618"/>
    </source>
</evidence>
<evidence type="ECO:0000256" key="1">
    <source>
        <dbReference type="ARBA" id="ARBA00004123"/>
    </source>
</evidence>
<keyword evidence="7" id="KW-0175">Coiled coil</keyword>
<dbReference type="Gene3D" id="1.20.5.170">
    <property type="match status" value="1"/>
</dbReference>
<keyword evidence="9" id="KW-1185">Reference proteome</keyword>
<dbReference type="InterPro" id="IPR008672">
    <property type="entry name" value="Mad1"/>
</dbReference>
<comment type="similarity">
    <text evidence="2">Belongs to the MAD1 family.</text>
</comment>
<evidence type="ECO:0000313" key="8">
    <source>
        <dbReference type="EnsemblMetazoa" id="XP_014243326.1"/>
    </source>
</evidence>
<evidence type="ECO:0000256" key="6">
    <source>
        <dbReference type="ARBA" id="ARBA00023306"/>
    </source>
</evidence>
<dbReference type="GO" id="GO:0007094">
    <property type="term" value="P:mitotic spindle assembly checkpoint signaling"/>
    <property type="evidence" value="ECO:0007669"/>
    <property type="project" value="InterPro"/>
</dbReference>
<dbReference type="EnsemblMetazoa" id="XM_014387840.2">
    <property type="protein sequence ID" value="XP_014243326.1"/>
    <property type="gene ID" value="LOC106663189"/>
</dbReference>
<protein>
    <recommendedName>
        <fullName evidence="10">Mitotic spindle assembly checkpoint protein MAD1</fullName>
    </recommendedName>
</protein>
<organism evidence="8 9">
    <name type="scientific">Cimex lectularius</name>
    <name type="common">Bed bug</name>
    <name type="synonym">Acanthia lectularia</name>
    <dbReference type="NCBI Taxonomy" id="79782"/>
    <lineage>
        <taxon>Eukaryota</taxon>
        <taxon>Metazoa</taxon>
        <taxon>Ecdysozoa</taxon>
        <taxon>Arthropoda</taxon>
        <taxon>Hexapoda</taxon>
        <taxon>Insecta</taxon>
        <taxon>Pterygota</taxon>
        <taxon>Neoptera</taxon>
        <taxon>Paraneoptera</taxon>
        <taxon>Hemiptera</taxon>
        <taxon>Heteroptera</taxon>
        <taxon>Panheteroptera</taxon>
        <taxon>Cimicomorpha</taxon>
        <taxon>Cimicidae</taxon>
        <taxon>Cimex</taxon>
    </lineage>
</organism>
<proteinExistence type="inferred from homology"/>
<dbReference type="KEGG" id="clec:106663189"/>
<keyword evidence="6" id="KW-0131">Cell cycle</keyword>
<evidence type="ECO:0000256" key="2">
    <source>
        <dbReference type="ARBA" id="ARBA00008029"/>
    </source>
</evidence>
<evidence type="ECO:0000256" key="7">
    <source>
        <dbReference type="SAM" id="Coils"/>
    </source>
</evidence>
<feature type="coiled-coil region" evidence="7">
    <location>
        <begin position="560"/>
        <end position="634"/>
    </location>
</feature>
<dbReference type="PANTHER" id="PTHR23168:SF0">
    <property type="entry name" value="MITOTIC SPINDLE ASSEMBLY CHECKPOINT PROTEIN MAD1"/>
    <property type="match status" value="1"/>
</dbReference>
<feature type="coiled-coil region" evidence="7">
    <location>
        <begin position="92"/>
        <end position="352"/>
    </location>
</feature>
<dbReference type="OrthoDB" id="331602at2759"/>
<feature type="coiled-coil region" evidence="7">
    <location>
        <begin position="391"/>
        <end position="439"/>
    </location>
</feature>
<keyword evidence="3" id="KW-0132">Cell division</keyword>